<dbReference type="GeneID" id="36320800"/>
<evidence type="ECO:0000313" key="3">
    <source>
        <dbReference type="Proteomes" id="UP000034350"/>
    </source>
</evidence>
<dbReference type="AlphaFoldDB" id="A0A0F9WTT2"/>
<evidence type="ECO:0000256" key="1">
    <source>
        <dbReference type="SAM" id="Phobius"/>
    </source>
</evidence>
<sequence length="265" mass="31264">MNIKIKLKTCILYLYIFYAIANIIMEMILSLYVLKSFEKSPQTDIELATYRYQVLYTKLITLLEISYVSNFFFTKDINNVFQVLIVKLIDLIIWLLLAAQFGFNSIFIVYFALSFVAWMLIGYLARLEHSLIYTRYNKQVSLDPDVIFYFVLLQLVYAITNATKVFLGLRIISTLQTFSTDFYAIYSFVKLPVLLIVEAFRKYINNLKKTILAFCIVNTIFSCFSIYYIVYVVIYKEQYKQLLSFIFEILSLLNTFFLILCALKF</sequence>
<accession>A0A0F9WTT2</accession>
<dbReference type="VEuPathDB" id="MicrosporidiaDB:AAJ76_500036547"/>
<feature type="transmembrane region" description="Helical" evidence="1">
    <location>
        <begin position="12"/>
        <end position="34"/>
    </location>
</feature>
<comment type="caution">
    <text evidence="2">The sequence shown here is derived from an EMBL/GenBank/DDBJ whole genome shotgun (WGS) entry which is preliminary data.</text>
</comment>
<feature type="transmembrane region" description="Helical" evidence="1">
    <location>
        <begin position="107"/>
        <end position="125"/>
    </location>
</feature>
<feature type="transmembrane region" description="Helical" evidence="1">
    <location>
        <begin position="54"/>
        <end position="73"/>
    </location>
</feature>
<gene>
    <name evidence="2" type="ORF">AAJ76_500036547</name>
</gene>
<organism evidence="2 3">
    <name type="scientific">Vairimorpha ceranae</name>
    <dbReference type="NCBI Taxonomy" id="40302"/>
    <lineage>
        <taxon>Eukaryota</taxon>
        <taxon>Fungi</taxon>
        <taxon>Fungi incertae sedis</taxon>
        <taxon>Microsporidia</taxon>
        <taxon>Nosematidae</taxon>
        <taxon>Vairimorpha</taxon>
    </lineage>
</organism>
<reference evidence="2 3" key="1">
    <citation type="journal article" date="2015" name="Environ. Microbiol.">
        <title>Genome analyses suggest the presence of polyploidy and recent human-driven expansions in eight global populations of the honeybee pathogen Nosema ceranae.</title>
        <authorList>
            <person name="Pelin A."/>
            <person name="Selman M."/>
            <person name="Aris-Brosou S."/>
            <person name="Farinelli L."/>
            <person name="Corradi N."/>
        </authorList>
    </citation>
    <scope>NUCLEOTIDE SEQUENCE [LARGE SCALE GENOMIC DNA]</scope>
    <source>
        <strain evidence="2 3">PA08 1199</strain>
    </source>
</reference>
<feature type="transmembrane region" description="Helical" evidence="1">
    <location>
        <begin position="242"/>
        <end position="263"/>
    </location>
</feature>
<dbReference type="VEuPathDB" id="MicrosporidiaDB:NCER_100266"/>
<keyword evidence="1" id="KW-0472">Membrane</keyword>
<feature type="transmembrane region" description="Helical" evidence="1">
    <location>
        <begin position="146"/>
        <end position="171"/>
    </location>
</feature>
<keyword evidence="1" id="KW-0812">Transmembrane</keyword>
<dbReference type="RefSeq" id="XP_024331965.1">
    <property type="nucleotide sequence ID" value="XM_024475853.1"/>
</dbReference>
<feature type="transmembrane region" description="Helical" evidence="1">
    <location>
        <begin position="80"/>
        <end position="101"/>
    </location>
</feature>
<evidence type="ECO:0000313" key="2">
    <source>
        <dbReference type="EMBL" id="KKO76223.1"/>
    </source>
</evidence>
<dbReference type="Proteomes" id="UP000034350">
    <property type="component" value="Unassembled WGS sequence"/>
</dbReference>
<keyword evidence="3" id="KW-1185">Reference proteome</keyword>
<protein>
    <submittedName>
        <fullName evidence="2">Uncharacterized protein</fullName>
    </submittedName>
</protein>
<keyword evidence="1" id="KW-1133">Transmembrane helix</keyword>
<proteinExistence type="predicted"/>
<feature type="transmembrane region" description="Helical" evidence="1">
    <location>
        <begin position="212"/>
        <end position="230"/>
    </location>
</feature>
<dbReference type="VEuPathDB" id="MicrosporidiaDB:G9O61_00g008250"/>
<feature type="transmembrane region" description="Helical" evidence="1">
    <location>
        <begin position="183"/>
        <end position="200"/>
    </location>
</feature>
<dbReference type="EMBL" id="JPQZ01000005">
    <property type="protein sequence ID" value="KKO76223.1"/>
    <property type="molecule type" value="Genomic_DNA"/>
</dbReference>
<name>A0A0F9WTT2_9MICR</name>